<keyword evidence="1" id="KW-1199">Hemostasis impairing toxin</keyword>
<dbReference type="EMBL" id="CAXIEN010000409">
    <property type="protein sequence ID" value="CAL1296953.1"/>
    <property type="molecule type" value="Genomic_DNA"/>
</dbReference>
<evidence type="ECO:0000256" key="2">
    <source>
        <dbReference type="PIRSR" id="PIRSR600101-1"/>
    </source>
</evidence>
<feature type="binding site" evidence="3">
    <location>
        <position position="503"/>
    </location>
    <ligand>
        <name>L-glutamate</name>
        <dbReference type="ChEBI" id="CHEBI:29985"/>
    </ligand>
</feature>
<dbReference type="GO" id="GO:0006751">
    <property type="term" value="P:glutathione catabolic process"/>
    <property type="evidence" value="ECO:0007669"/>
    <property type="project" value="InterPro"/>
</dbReference>
<reference evidence="6 7" key="1">
    <citation type="submission" date="2024-04" db="EMBL/GenBank/DDBJ databases">
        <authorList>
            <person name="Rising A."/>
            <person name="Reimegard J."/>
            <person name="Sonavane S."/>
            <person name="Akerstrom W."/>
            <person name="Nylinder S."/>
            <person name="Hedman E."/>
            <person name="Kallberg Y."/>
        </authorList>
    </citation>
    <scope>NUCLEOTIDE SEQUENCE [LARGE SCALE GENOMIC DNA]</scope>
</reference>
<dbReference type="InterPro" id="IPR043137">
    <property type="entry name" value="GGT_ssub_C"/>
</dbReference>
<dbReference type="PRINTS" id="PR01210">
    <property type="entry name" value="GGTRANSPTASE"/>
</dbReference>
<sequence length="651" mass="71319">MYRKRKSYEEEEAIGLLFGDSNRGRDDGSDEEFSVDDAPFGIQKWELGTKEDAKLRRSLTAKAKAVIIITFILVVLIIAVVVVCFFLPKTQKTYWFPQYESASRLGKYHSAAVSTDAAPCAAIGKDILEKNGTAVDAAIAVLLCMGVVNPQSAGIGGGFLMLYYNRTKGSTVYIDARETAPSKATEDMFHGNATLAQYGGLAIAVPGEIKGYEDAHDKFGSLPWADLFQPTIKMCREGIRVNAHLARALSRKVEYINQYEHIRKVFTNNETGELYKLDDVYTRSDLANTLEAIAENKSSAIYGSAAGSGPLAQALIADLKAAGSIIDEFDMISYAPVHRIPTTKILRNNMTLHSVSTPGSGALLSFMLGVLSGYGDLNADVVKTRAATVKTLHRMIETFKFTYAQRMYFEDSESEHMKKLESDLTSDEYADKIRAQIDDTKTFNNLDHYGVNVTVQEDHGTAHLSIIAPNGDAVSVTSTVNAYFGSMVLSPSTGILMNNEMDDFSSPNITNSFDVPPTQKNHVKPGRRPFSSMSPAIITDSNGEVVMTVGGNGGTQITTSIAQTIIKTLWLGEDIKQAIDAPRFHHQLVPNYIEHEERFPKDVLEDLEKMGHKLHLLGSGMLGIIMGVARGEDGYLYANSDYRKGGDVDGF</sequence>
<dbReference type="GO" id="GO:0005886">
    <property type="term" value="C:plasma membrane"/>
    <property type="evidence" value="ECO:0007669"/>
    <property type="project" value="TreeGrafter"/>
</dbReference>
<dbReference type="PANTHER" id="PTHR11686:SF9">
    <property type="entry name" value="RE13973P"/>
    <property type="match status" value="1"/>
</dbReference>
<accession>A0AAV2BLL3</accession>
<keyword evidence="5" id="KW-0812">Transmembrane</keyword>
<proteinExistence type="predicted"/>
<evidence type="ECO:0000313" key="6">
    <source>
        <dbReference type="EMBL" id="CAL1296953.1"/>
    </source>
</evidence>
<feature type="active site" description="Nucleophile" evidence="2">
    <location>
        <position position="461"/>
    </location>
</feature>
<feature type="region of interest" description="Disordered" evidence="4">
    <location>
        <begin position="510"/>
        <end position="535"/>
    </location>
</feature>
<dbReference type="PANTHER" id="PTHR11686">
    <property type="entry name" value="GAMMA GLUTAMYL TRANSPEPTIDASE"/>
    <property type="match status" value="1"/>
</dbReference>
<evidence type="ECO:0000256" key="4">
    <source>
        <dbReference type="SAM" id="MobiDB-lite"/>
    </source>
</evidence>
<keyword evidence="7" id="KW-1185">Reference proteome</keyword>
<gene>
    <name evidence="6" type="ORF">LARSCL_LOCUS20018</name>
</gene>
<keyword evidence="1" id="KW-0800">Toxin</keyword>
<evidence type="ECO:0000256" key="5">
    <source>
        <dbReference type="SAM" id="Phobius"/>
    </source>
</evidence>
<dbReference type="InterPro" id="IPR029055">
    <property type="entry name" value="Ntn_hydrolases_N"/>
</dbReference>
<name>A0AAV2BLL3_9ARAC</name>
<feature type="binding site" evidence="3">
    <location>
        <begin position="479"/>
        <end position="481"/>
    </location>
    <ligand>
        <name>L-glutamate</name>
        <dbReference type="ChEBI" id="CHEBI:29985"/>
    </ligand>
</feature>
<dbReference type="Proteomes" id="UP001497382">
    <property type="component" value="Unassembled WGS sequence"/>
</dbReference>
<evidence type="ECO:0008006" key="8">
    <source>
        <dbReference type="Google" id="ProtNLM"/>
    </source>
</evidence>
<dbReference type="FunFam" id="3.60.20.40:FF:000001">
    <property type="entry name" value="Gamma-glutamyltranspeptidase 1"/>
    <property type="match status" value="1"/>
</dbReference>
<keyword evidence="1" id="KW-1202">Platelet aggregation activating toxin</keyword>
<evidence type="ECO:0000256" key="3">
    <source>
        <dbReference type="PIRSR" id="PIRSR600101-2"/>
    </source>
</evidence>
<keyword evidence="5" id="KW-0472">Membrane</keyword>
<feature type="binding site" evidence="3">
    <location>
        <begin position="531"/>
        <end position="532"/>
    </location>
    <ligand>
        <name>L-glutamate</name>
        <dbReference type="ChEBI" id="CHEBI:29985"/>
    </ligand>
</feature>
<organism evidence="6 7">
    <name type="scientific">Larinioides sclopetarius</name>
    <dbReference type="NCBI Taxonomy" id="280406"/>
    <lineage>
        <taxon>Eukaryota</taxon>
        <taxon>Metazoa</taxon>
        <taxon>Ecdysozoa</taxon>
        <taxon>Arthropoda</taxon>
        <taxon>Chelicerata</taxon>
        <taxon>Arachnida</taxon>
        <taxon>Araneae</taxon>
        <taxon>Araneomorphae</taxon>
        <taxon>Entelegynae</taxon>
        <taxon>Araneoidea</taxon>
        <taxon>Araneidae</taxon>
        <taxon>Larinioides</taxon>
    </lineage>
</organism>
<feature type="transmembrane region" description="Helical" evidence="5">
    <location>
        <begin position="65"/>
        <end position="88"/>
    </location>
</feature>
<keyword evidence="5" id="KW-1133">Transmembrane helix</keyword>
<dbReference type="Gene3D" id="3.60.20.40">
    <property type="match status" value="1"/>
</dbReference>
<dbReference type="InterPro" id="IPR000101">
    <property type="entry name" value="GGT_peptidase"/>
</dbReference>
<comment type="caution">
    <text evidence="6">The sequence shown here is derived from an EMBL/GenBank/DDBJ whole genome shotgun (WGS) entry which is preliminary data.</text>
</comment>
<dbReference type="NCBIfam" id="TIGR00066">
    <property type="entry name" value="g_glut_trans"/>
    <property type="match status" value="1"/>
</dbReference>
<dbReference type="AlphaFoldDB" id="A0AAV2BLL3"/>
<dbReference type="GO" id="GO:0036374">
    <property type="term" value="F:glutathione hydrolase activity"/>
    <property type="evidence" value="ECO:0007669"/>
    <property type="project" value="InterPro"/>
</dbReference>
<evidence type="ECO:0000256" key="1">
    <source>
        <dbReference type="ARBA" id="ARBA00084097"/>
    </source>
</evidence>
<dbReference type="Gene3D" id="1.10.246.130">
    <property type="match status" value="1"/>
</dbReference>
<protein>
    <recommendedName>
        <fullName evidence="8">Gamma-glutamyl transpeptidase</fullName>
    </recommendedName>
</protein>
<dbReference type="InterPro" id="IPR043138">
    <property type="entry name" value="GGT_lsub"/>
</dbReference>
<feature type="binding site" evidence="3">
    <location>
        <position position="177"/>
    </location>
    <ligand>
        <name>L-glutamate</name>
        <dbReference type="ChEBI" id="CHEBI:29985"/>
    </ligand>
</feature>
<dbReference type="Pfam" id="PF01019">
    <property type="entry name" value="G_glu_transpept"/>
    <property type="match status" value="1"/>
</dbReference>
<evidence type="ECO:0000313" key="7">
    <source>
        <dbReference type="Proteomes" id="UP001497382"/>
    </source>
</evidence>
<feature type="binding site" evidence="3">
    <location>
        <position position="554"/>
    </location>
    <ligand>
        <name>L-glutamate</name>
        <dbReference type="ChEBI" id="CHEBI:29985"/>
    </ligand>
</feature>
<dbReference type="FunFam" id="1.10.246.130:FF:000001">
    <property type="entry name" value="Gamma-glutamyltransferase 5 isoform 1"/>
    <property type="match status" value="1"/>
</dbReference>
<dbReference type="SUPFAM" id="SSF56235">
    <property type="entry name" value="N-terminal nucleophile aminohydrolases (Ntn hydrolases)"/>
    <property type="match status" value="1"/>
</dbReference>